<comment type="function">
    <text evidence="2">Catalyzes the epimerization of the C3' and C5'positions of dTDP-6-deoxy-D-xylo-4-hexulose, forming dTDP-6-deoxy-L-lyxo-4-hexulose.</text>
</comment>
<dbReference type="InterPro" id="IPR014710">
    <property type="entry name" value="RmlC-like_jellyroll"/>
</dbReference>
<dbReference type="InterPro" id="IPR011051">
    <property type="entry name" value="RmlC_Cupin_sf"/>
</dbReference>
<dbReference type="PANTHER" id="PTHR21047:SF2">
    <property type="entry name" value="THYMIDINE DIPHOSPHO-4-KETO-RHAMNOSE 3,5-EPIMERASE"/>
    <property type="match status" value="1"/>
</dbReference>
<feature type="site" description="Participates in a stacking interaction with the thymidine ring of dTDP-4-oxo-6-deoxyglucose" evidence="1">
    <location>
        <position position="134"/>
    </location>
</feature>
<dbReference type="GO" id="GO:0000271">
    <property type="term" value="P:polysaccharide biosynthetic process"/>
    <property type="evidence" value="ECO:0007669"/>
    <property type="project" value="TreeGrafter"/>
</dbReference>
<protein>
    <recommendedName>
        <fullName evidence="2">dTDP-4-dehydrorhamnose 3,5-epimerase</fullName>
        <ecNumber evidence="2">5.1.3.13</ecNumber>
    </recommendedName>
    <alternativeName>
        <fullName evidence="2">Thymidine diphospho-4-keto-rhamnose 3,5-epimerase</fullName>
    </alternativeName>
</protein>
<proteinExistence type="inferred from homology"/>
<comment type="catalytic activity">
    <reaction evidence="2">
        <text>dTDP-4-dehydro-6-deoxy-alpha-D-glucose = dTDP-4-dehydro-beta-L-rhamnose</text>
        <dbReference type="Rhea" id="RHEA:16969"/>
        <dbReference type="ChEBI" id="CHEBI:57649"/>
        <dbReference type="ChEBI" id="CHEBI:62830"/>
        <dbReference type="EC" id="5.1.3.13"/>
    </reaction>
</comment>
<dbReference type="EMBL" id="JZWS02000021">
    <property type="protein sequence ID" value="MCL7344659.1"/>
    <property type="molecule type" value="Genomic_DNA"/>
</dbReference>
<dbReference type="SUPFAM" id="SSF51182">
    <property type="entry name" value="RmlC-like cupins"/>
    <property type="match status" value="1"/>
</dbReference>
<reference evidence="3" key="1">
    <citation type="submission" date="2022-05" db="EMBL/GenBank/DDBJ databases">
        <title>Metagenome Sequencing of an Archaeal-Dominated Microbial Community from a Hot Spring at the Los Azufres Geothermal Field, Mexico.</title>
        <authorList>
            <person name="Marin-Paredes R."/>
            <person name="Martinez-Romero E."/>
            <person name="Servin-Garciduenas L.E."/>
        </authorList>
    </citation>
    <scope>NUCLEOTIDE SEQUENCE</scope>
    <source>
        <strain evidence="3">AZ1-454</strain>
    </source>
</reference>
<evidence type="ECO:0000256" key="2">
    <source>
        <dbReference type="RuleBase" id="RU364069"/>
    </source>
</evidence>
<gene>
    <name evidence="3" type="primary">rfbC</name>
    <name evidence="3" type="ORF">TQ35_008820</name>
</gene>
<dbReference type="InterPro" id="IPR000888">
    <property type="entry name" value="RmlC-like"/>
</dbReference>
<dbReference type="GO" id="GO:0008830">
    <property type="term" value="F:dTDP-4-dehydrorhamnose 3,5-epimerase activity"/>
    <property type="evidence" value="ECO:0007669"/>
    <property type="project" value="UniProtKB-UniRule"/>
</dbReference>
<name>A0AAE3K2T1_9CREN</name>
<sequence length="180" mass="20963">MPFKVIESEIPDVKYIESEIYNDERGFFLEMFKKNALDFIPEIIQVNHSFSRRGVIRGLHYQVNPKAQGKLVTVVSGRIYDVAVDIRKGSPWYGKFVAYELVPGRLLWIPPGFAHGFQAMENSNVVYFITHSEYSPNHEAGISWNDPTLKIPWPIEEKIISEKDKKWPNLENARNNFEYQ</sequence>
<comment type="pathway">
    <text evidence="2">Carbohydrate biosynthesis; dTDP-L-rhamnose biosynthesis.</text>
</comment>
<dbReference type="GO" id="GO:0019305">
    <property type="term" value="P:dTDP-rhamnose biosynthetic process"/>
    <property type="evidence" value="ECO:0007669"/>
    <property type="project" value="UniProtKB-UniRule"/>
</dbReference>
<organism evidence="3">
    <name type="scientific">Candidatus Aramenus sulfurataquae</name>
    <dbReference type="NCBI Taxonomy" id="1326980"/>
    <lineage>
        <taxon>Archaea</taxon>
        <taxon>Thermoproteota</taxon>
        <taxon>Thermoprotei</taxon>
        <taxon>Sulfolobales</taxon>
        <taxon>Sulfolobaceae</taxon>
        <taxon>Candidatus Aramenus</taxon>
    </lineage>
</organism>
<evidence type="ECO:0000256" key="1">
    <source>
        <dbReference type="PIRSR" id="PIRSR600888-3"/>
    </source>
</evidence>
<dbReference type="Gene3D" id="2.60.120.10">
    <property type="entry name" value="Jelly Rolls"/>
    <property type="match status" value="1"/>
</dbReference>
<comment type="similarity">
    <text evidence="2">Belongs to the dTDP-4-dehydrorhamnose 3,5-epimerase family.</text>
</comment>
<evidence type="ECO:0000313" key="3">
    <source>
        <dbReference type="EMBL" id="MCL7344659.1"/>
    </source>
</evidence>
<keyword evidence="2 3" id="KW-0413">Isomerase</keyword>
<dbReference type="AlphaFoldDB" id="A0AAE3K2T1"/>
<dbReference type="GO" id="GO:0005829">
    <property type="term" value="C:cytosol"/>
    <property type="evidence" value="ECO:0007669"/>
    <property type="project" value="TreeGrafter"/>
</dbReference>
<dbReference type="NCBIfam" id="TIGR01221">
    <property type="entry name" value="rmlC"/>
    <property type="match status" value="1"/>
</dbReference>
<comment type="caution">
    <text evidence="3">The sequence shown here is derived from an EMBL/GenBank/DDBJ whole genome shotgun (WGS) entry which is preliminary data.</text>
</comment>
<dbReference type="Pfam" id="PF00908">
    <property type="entry name" value="dTDP_sugar_isom"/>
    <property type="match status" value="1"/>
</dbReference>
<dbReference type="PANTHER" id="PTHR21047">
    <property type="entry name" value="DTDP-6-DEOXY-D-GLUCOSE-3,5 EPIMERASE"/>
    <property type="match status" value="1"/>
</dbReference>
<comment type="subunit">
    <text evidence="2">Homodimer.</text>
</comment>
<accession>A0AAE3K2T1</accession>
<dbReference type="EC" id="5.1.3.13" evidence="2"/>
<dbReference type="CDD" id="cd00438">
    <property type="entry name" value="cupin_RmlC"/>
    <property type="match status" value="1"/>
</dbReference>